<dbReference type="CDD" id="cd00293">
    <property type="entry name" value="USP-like"/>
    <property type="match status" value="1"/>
</dbReference>
<keyword evidence="4" id="KW-1185">Reference proteome</keyword>
<feature type="domain" description="UspA" evidence="2">
    <location>
        <begin position="2"/>
        <end position="143"/>
    </location>
</feature>
<evidence type="ECO:0000259" key="2">
    <source>
        <dbReference type="Pfam" id="PF00582"/>
    </source>
</evidence>
<evidence type="ECO:0000313" key="3">
    <source>
        <dbReference type="EMBL" id="PWA10459.1"/>
    </source>
</evidence>
<dbReference type="EMBL" id="QCZH01000003">
    <property type="protein sequence ID" value="PWA10459.1"/>
    <property type="molecule type" value="Genomic_DNA"/>
</dbReference>
<gene>
    <name evidence="3" type="ORF">DB891_04295</name>
</gene>
<reference evidence="3 4" key="1">
    <citation type="submission" date="2018-04" db="EMBL/GenBank/DDBJ databases">
        <title>Flavobacterium sp. nov., isolated from glacier ice.</title>
        <authorList>
            <person name="Liu Q."/>
            <person name="Xin Y.-H."/>
        </authorList>
    </citation>
    <scope>NUCLEOTIDE SEQUENCE [LARGE SCALE GENOMIC DNA]</scope>
    <source>
        <strain evidence="3 4">LB2P30</strain>
    </source>
</reference>
<dbReference type="AlphaFoldDB" id="A0A2U1JZT3"/>
<organism evidence="3 4">
    <name type="scientific">Flavobacterium laiguense</name>
    <dbReference type="NCBI Taxonomy" id="2169409"/>
    <lineage>
        <taxon>Bacteria</taxon>
        <taxon>Pseudomonadati</taxon>
        <taxon>Bacteroidota</taxon>
        <taxon>Flavobacteriia</taxon>
        <taxon>Flavobacteriales</taxon>
        <taxon>Flavobacteriaceae</taxon>
        <taxon>Flavobacterium</taxon>
    </lineage>
</organism>
<accession>A0A2U1JZT3</accession>
<dbReference type="OrthoDB" id="9788959at2"/>
<evidence type="ECO:0000313" key="4">
    <source>
        <dbReference type="Proteomes" id="UP000245618"/>
    </source>
</evidence>
<dbReference type="SUPFAM" id="SSF52402">
    <property type="entry name" value="Adenine nucleotide alpha hydrolases-like"/>
    <property type="match status" value="1"/>
</dbReference>
<dbReference type="PRINTS" id="PR01438">
    <property type="entry name" value="UNVRSLSTRESS"/>
</dbReference>
<proteinExistence type="inferred from homology"/>
<dbReference type="RefSeq" id="WP_116760953.1">
    <property type="nucleotide sequence ID" value="NZ_QCZH01000003.1"/>
</dbReference>
<dbReference type="InterPro" id="IPR006015">
    <property type="entry name" value="Universal_stress_UspA"/>
</dbReference>
<comment type="caution">
    <text evidence="3">The sequence shown here is derived from an EMBL/GenBank/DDBJ whole genome shotgun (WGS) entry which is preliminary data.</text>
</comment>
<dbReference type="Proteomes" id="UP000245618">
    <property type="component" value="Unassembled WGS sequence"/>
</dbReference>
<dbReference type="Pfam" id="PF00582">
    <property type="entry name" value="Usp"/>
    <property type="match status" value="1"/>
</dbReference>
<protein>
    <recommendedName>
        <fullName evidence="2">UspA domain-containing protein</fullName>
    </recommendedName>
</protein>
<comment type="similarity">
    <text evidence="1">Belongs to the universal stress protein A family.</text>
</comment>
<dbReference type="Gene3D" id="3.40.50.620">
    <property type="entry name" value="HUPs"/>
    <property type="match status" value="2"/>
</dbReference>
<dbReference type="PANTHER" id="PTHR46268:SF6">
    <property type="entry name" value="UNIVERSAL STRESS PROTEIN UP12"/>
    <property type="match status" value="1"/>
</dbReference>
<dbReference type="PANTHER" id="PTHR46268">
    <property type="entry name" value="STRESS RESPONSE PROTEIN NHAX"/>
    <property type="match status" value="1"/>
</dbReference>
<evidence type="ECO:0000256" key="1">
    <source>
        <dbReference type="ARBA" id="ARBA00008791"/>
    </source>
</evidence>
<dbReference type="InterPro" id="IPR006016">
    <property type="entry name" value="UspA"/>
</dbReference>
<name>A0A2U1JZT3_9FLAO</name>
<dbReference type="InterPro" id="IPR014729">
    <property type="entry name" value="Rossmann-like_a/b/a_fold"/>
</dbReference>
<sequence>MDKILVTTDFSSNSKAALRFAIQLASQHKFALTFFYSYYIANLTSLSNPAFADYEKKKADKIKKKLNQFVESVYKDMNAVSKNKKCVIKSAVLADSNIREYAQENRFNFICISTRGSGKLKKIFGTNTSSLIAHSIVPVIAVPRNYRRSEIKSVIYASDLVNIENELTKVIEFTKPLKAKVEILHFNYHTEMTANKNTVDELVKKNSGNNIKLHIENINLAESLISNIEAVIKRSKPSMMIMFTQQNRSFFDKIFFSSNSANFSFKAKVPLLVFNKI</sequence>